<dbReference type="AlphaFoldDB" id="A0A9X6RNA2"/>
<evidence type="ECO:0000313" key="2">
    <source>
        <dbReference type="EMBL" id="OWA53825.1"/>
    </source>
</evidence>
<accession>A0A9X6RNA2</accession>
<proteinExistence type="predicted"/>
<sequence length="127" mass="14537">MTASKNWSSRTRTDCFLPHRTSCQQFLTLLAGFPNTKSNLLGRLKAEVQAFRQTSRQSNWMNLAKPVPTAAVELRKRSVVPSRQRLAYALPGLVLLIVPLFYPFNYSIQFLNVQNTSAFAFRQRESQ</sequence>
<comment type="caution">
    <text evidence="2">The sequence shown here is derived from an EMBL/GenBank/DDBJ whole genome shotgun (WGS) entry which is preliminary data.</text>
</comment>
<keyword evidence="1" id="KW-0812">Transmembrane</keyword>
<keyword evidence="3" id="KW-1185">Reference proteome</keyword>
<gene>
    <name evidence="2" type="ORF">BV898_18247</name>
</gene>
<reference evidence="3" key="1">
    <citation type="submission" date="2017-01" db="EMBL/GenBank/DDBJ databases">
        <title>Comparative genomics of anhydrobiosis in the tardigrade Hypsibius dujardini.</title>
        <authorList>
            <person name="Yoshida Y."/>
            <person name="Koutsovoulos G."/>
            <person name="Laetsch D."/>
            <person name="Stevens L."/>
            <person name="Kumar S."/>
            <person name="Horikawa D."/>
            <person name="Ishino K."/>
            <person name="Komine S."/>
            <person name="Tomita M."/>
            <person name="Blaxter M."/>
            <person name="Arakawa K."/>
        </authorList>
    </citation>
    <scope>NUCLEOTIDE SEQUENCE [LARGE SCALE GENOMIC DNA]</scope>
    <source>
        <strain evidence="3">Z151</strain>
    </source>
</reference>
<evidence type="ECO:0000256" key="1">
    <source>
        <dbReference type="SAM" id="Phobius"/>
    </source>
</evidence>
<keyword evidence="1" id="KW-0472">Membrane</keyword>
<feature type="transmembrane region" description="Helical" evidence="1">
    <location>
        <begin position="86"/>
        <end position="104"/>
    </location>
</feature>
<organism evidence="2 3">
    <name type="scientific">Hypsibius exemplaris</name>
    <name type="common">Freshwater tardigrade</name>
    <dbReference type="NCBI Taxonomy" id="2072580"/>
    <lineage>
        <taxon>Eukaryota</taxon>
        <taxon>Metazoa</taxon>
        <taxon>Ecdysozoa</taxon>
        <taxon>Tardigrada</taxon>
        <taxon>Eutardigrada</taxon>
        <taxon>Parachela</taxon>
        <taxon>Hypsibioidea</taxon>
        <taxon>Hypsibiidae</taxon>
        <taxon>Hypsibius</taxon>
    </lineage>
</organism>
<dbReference type="EMBL" id="MTYJ01000349">
    <property type="protein sequence ID" value="OWA53825.1"/>
    <property type="molecule type" value="Genomic_DNA"/>
</dbReference>
<evidence type="ECO:0000313" key="3">
    <source>
        <dbReference type="Proteomes" id="UP000192578"/>
    </source>
</evidence>
<name>A0A9X6RNA2_HYPEX</name>
<protein>
    <submittedName>
        <fullName evidence="2">Uncharacterized protein</fullName>
    </submittedName>
</protein>
<dbReference type="Proteomes" id="UP000192578">
    <property type="component" value="Unassembled WGS sequence"/>
</dbReference>
<keyword evidence="1" id="KW-1133">Transmembrane helix</keyword>